<dbReference type="WBParaSite" id="GPUH_0002127701-mRNA-1">
    <property type="protein sequence ID" value="GPUH_0002127701-mRNA-1"/>
    <property type="gene ID" value="GPUH_0002127701"/>
</dbReference>
<organism evidence="4">
    <name type="scientific">Gongylonema pulchrum</name>
    <dbReference type="NCBI Taxonomy" id="637853"/>
    <lineage>
        <taxon>Eukaryota</taxon>
        <taxon>Metazoa</taxon>
        <taxon>Ecdysozoa</taxon>
        <taxon>Nematoda</taxon>
        <taxon>Chromadorea</taxon>
        <taxon>Rhabditida</taxon>
        <taxon>Spirurina</taxon>
        <taxon>Spiruromorpha</taxon>
        <taxon>Spiruroidea</taxon>
        <taxon>Gongylonematidae</taxon>
        <taxon>Gongylonema</taxon>
    </lineage>
</organism>
<evidence type="ECO:0000313" key="4">
    <source>
        <dbReference type="WBParaSite" id="GPUH_0002127701-mRNA-1"/>
    </source>
</evidence>
<reference evidence="2 3" key="2">
    <citation type="submission" date="2018-11" db="EMBL/GenBank/DDBJ databases">
        <authorList>
            <consortium name="Pathogen Informatics"/>
        </authorList>
    </citation>
    <scope>NUCLEOTIDE SEQUENCE [LARGE SCALE GENOMIC DNA]</scope>
</reference>
<keyword evidence="3" id="KW-1185">Reference proteome</keyword>
<dbReference type="AlphaFoldDB" id="A0A183EJW1"/>
<accession>A0A183EJW1</accession>
<dbReference type="Proteomes" id="UP000271098">
    <property type="component" value="Unassembled WGS sequence"/>
</dbReference>
<protein>
    <submittedName>
        <fullName evidence="4">Secreted protein</fullName>
    </submittedName>
</protein>
<feature type="region of interest" description="Disordered" evidence="1">
    <location>
        <begin position="71"/>
        <end position="91"/>
    </location>
</feature>
<sequence length="131" mass="14616">MSRKALPLLWRLRTLPLHHSMRTEHGGIGCGTKAELQQSGIPVRRNSSYPVPANFSKSPLKCYPSRRPWNGTELEARGGTATAEGTPRWPDGRFTAREQSHQPGTHGTLLVSFDDSNVRNSTEGAKMWCCW</sequence>
<reference evidence="4" key="1">
    <citation type="submission" date="2016-06" db="UniProtKB">
        <authorList>
            <consortium name="WormBaseParasite"/>
        </authorList>
    </citation>
    <scope>IDENTIFICATION</scope>
</reference>
<evidence type="ECO:0000313" key="2">
    <source>
        <dbReference type="EMBL" id="VDN37859.1"/>
    </source>
</evidence>
<evidence type="ECO:0000313" key="3">
    <source>
        <dbReference type="Proteomes" id="UP000271098"/>
    </source>
</evidence>
<gene>
    <name evidence="2" type="ORF">GPUH_LOCUS21252</name>
</gene>
<evidence type="ECO:0000256" key="1">
    <source>
        <dbReference type="SAM" id="MobiDB-lite"/>
    </source>
</evidence>
<name>A0A183EJW1_9BILA</name>
<dbReference type="EMBL" id="UYRT01092153">
    <property type="protein sequence ID" value="VDN37859.1"/>
    <property type="molecule type" value="Genomic_DNA"/>
</dbReference>
<proteinExistence type="predicted"/>